<proteinExistence type="predicted"/>
<dbReference type="Proteomes" id="UP001057402">
    <property type="component" value="Chromosome 2"/>
</dbReference>
<protein>
    <submittedName>
        <fullName evidence="1">Uncharacterized protein</fullName>
    </submittedName>
</protein>
<name>A0ACB9S582_9MYRT</name>
<organism evidence="1 2">
    <name type="scientific">Melastoma candidum</name>
    <dbReference type="NCBI Taxonomy" id="119954"/>
    <lineage>
        <taxon>Eukaryota</taxon>
        <taxon>Viridiplantae</taxon>
        <taxon>Streptophyta</taxon>
        <taxon>Embryophyta</taxon>
        <taxon>Tracheophyta</taxon>
        <taxon>Spermatophyta</taxon>
        <taxon>Magnoliopsida</taxon>
        <taxon>eudicotyledons</taxon>
        <taxon>Gunneridae</taxon>
        <taxon>Pentapetalae</taxon>
        <taxon>rosids</taxon>
        <taxon>malvids</taxon>
        <taxon>Myrtales</taxon>
        <taxon>Melastomataceae</taxon>
        <taxon>Melastomatoideae</taxon>
        <taxon>Melastomateae</taxon>
        <taxon>Melastoma</taxon>
    </lineage>
</organism>
<dbReference type="EMBL" id="CM042881">
    <property type="protein sequence ID" value="KAI4386611.1"/>
    <property type="molecule type" value="Genomic_DNA"/>
</dbReference>
<reference evidence="2" key="1">
    <citation type="journal article" date="2023" name="Front. Plant Sci.">
        <title>Chromosomal-level genome assembly of Melastoma candidum provides insights into trichome evolution.</title>
        <authorList>
            <person name="Zhong Y."/>
            <person name="Wu W."/>
            <person name="Sun C."/>
            <person name="Zou P."/>
            <person name="Liu Y."/>
            <person name="Dai S."/>
            <person name="Zhou R."/>
        </authorList>
    </citation>
    <scope>NUCLEOTIDE SEQUENCE [LARGE SCALE GENOMIC DNA]</scope>
</reference>
<evidence type="ECO:0000313" key="1">
    <source>
        <dbReference type="EMBL" id="KAI4386611.1"/>
    </source>
</evidence>
<keyword evidence="2" id="KW-1185">Reference proteome</keyword>
<accession>A0ACB9S582</accession>
<comment type="caution">
    <text evidence="1">The sequence shown here is derived from an EMBL/GenBank/DDBJ whole genome shotgun (WGS) entry which is preliminary data.</text>
</comment>
<evidence type="ECO:0000313" key="2">
    <source>
        <dbReference type="Proteomes" id="UP001057402"/>
    </source>
</evidence>
<gene>
    <name evidence="1" type="ORF">MLD38_004529</name>
</gene>
<sequence>MVPPSFHFPTTFFPILYPVINPRRPLPSFSSRVILARVRQGWTRRNHGFCESGCNGIPSPSIRWSNRTVRRIIGGDMMELGRRALQTREDGIPGGRGPFYLVDQGNMIVLDFVYQTQVELAAETG</sequence>